<evidence type="ECO:0000313" key="2">
    <source>
        <dbReference type="EMBL" id="KAK4141600.1"/>
    </source>
</evidence>
<name>A0AAN6V006_9PEZI</name>
<dbReference type="PANTHER" id="PTHR21310">
    <property type="entry name" value="AMINOGLYCOSIDE PHOSPHOTRANSFERASE-RELATED-RELATED"/>
    <property type="match status" value="1"/>
</dbReference>
<comment type="caution">
    <text evidence="2">The sequence shown here is derived from an EMBL/GenBank/DDBJ whole genome shotgun (WGS) entry which is preliminary data.</text>
</comment>
<dbReference type="Proteomes" id="UP001302676">
    <property type="component" value="Unassembled WGS sequence"/>
</dbReference>
<protein>
    <submittedName>
        <fullName evidence="2">Kinase-like domain-containing protein</fullName>
    </submittedName>
</protein>
<keyword evidence="3" id="KW-1185">Reference proteome</keyword>
<dbReference type="InterPro" id="IPR002575">
    <property type="entry name" value="Aminoglycoside_PTrfase"/>
</dbReference>
<dbReference type="AlphaFoldDB" id="A0AAN6V006"/>
<dbReference type="InterPro" id="IPR051678">
    <property type="entry name" value="AGP_Transferase"/>
</dbReference>
<sequence length="273" mass="32040">MAARPNIPYFAPAELLPAPLPTVAEILASTTRLSKEYENLVYRVGEHFAVKFGPGVHIQEGENMYFVQHSTQIPVPKVYALFHDERTNMDFIVQEYISGTDLDLVWGTLDTNQKQNIASQLHRQPIRDFHFLDWDRDGQHYLDSLISGPHETEDQWIEAMWQCVIKASVIRRDPEDQYMLPLVRHYYQIIFKGHEPVFTHGNILPRNIMLQEDGTVVLIDWERAGWYPSYWEFCCTVNIVKYIDDWGSWICKILDEEYVGQLGWMQNHRNAIR</sequence>
<feature type="domain" description="Aminoglycoside phosphotransferase" evidence="1">
    <location>
        <begin position="31"/>
        <end position="260"/>
    </location>
</feature>
<accession>A0AAN6V006</accession>
<reference evidence="2" key="1">
    <citation type="journal article" date="2023" name="Mol. Phylogenet. Evol.">
        <title>Genome-scale phylogeny and comparative genomics of the fungal order Sordariales.</title>
        <authorList>
            <person name="Hensen N."/>
            <person name="Bonometti L."/>
            <person name="Westerberg I."/>
            <person name="Brannstrom I.O."/>
            <person name="Guillou S."/>
            <person name="Cros-Aarteil S."/>
            <person name="Calhoun S."/>
            <person name="Haridas S."/>
            <person name="Kuo A."/>
            <person name="Mondo S."/>
            <person name="Pangilinan J."/>
            <person name="Riley R."/>
            <person name="LaButti K."/>
            <person name="Andreopoulos B."/>
            <person name="Lipzen A."/>
            <person name="Chen C."/>
            <person name="Yan M."/>
            <person name="Daum C."/>
            <person name="Ng V."/>
            <person name="Clum A."/>
            <person name="Steindorff A."/>
            <person name="Ohm R.A."/>
            <person name="Martin F."/>
            <person name="Silar P."/>
            <person name="Natvig D.O."/>
            <person name="Lalanne C."/>
            <person name="Gautier V."/>
            <person name="Ament-Velasquez S.L."/>
            <person name="Kruys A."/>
            <person name="Hutchinson M.I."/>
            <person name="Powell A.J."/>
            <person name="Barry K."/>
            <person name="Miller A.N."/>
            <person name="Grigoriev I.V."/>
            <person name="Debuchy R."/>
            <person name="Gladieux P."/>
            <person name="Hiltunen Thoren M."/>
            <person name="Johannesson H."/>
        </authorList>
    </citation>
    <scope>NUCLEOTIDE SEQUENCE</scope>
    <source>
        <strain evidence="2">CBS 141.50</strain>
    </source>
</reference>
<dbReference type="EMBL" id="MU853609">
    <property type="protein sequence ID" value="KAK4141600.1"/>
    <property type="molecule type" value="Genomic_DNA"/>
</dbReference>
<dbReference type="Gene3D" id="3.90.1200.10">
    <property type="match status" value="1"/>
</dbReference>
<dbReference type="SUPFAM" id="SSF56112">
    <property type="entry name" value="Protein kinase-like (PK-like)"/>
    <property type="match status" value="1"/>
</dbReference>
<dbReference type="GeneID" id="87821027"/>
<evidence type="ECO:0000259" key="1">
    <source>
        <dbReference type="Pfam" id="PF01636"/>
    </source>
</evidence>
<reference evidence="2" key="2">
    <citation type="submission" date="2023-05" db="EMBL/GenBank/DDBJ databases">
        <authorList>
            <consortium name="Lawrence Berkeley National Laboratory"/>
            <person name="Steindorff A."/>
            <person name="Hensen N."/>
            <person name="Bonometti L."/>
            <person name="Westerberg I."/>
            <person name="Brannstrom I.O."/>
            <person name="Guillou S."/>
            <person name="Cros-Aarteil S."/>
            <person name="Calhoun S."/>
            <person name="Haridas S."/>
            <person name="Kuo A."/>
            <person name="Mondo S."/>
            <person name="Pangilinan J."/>
            <person name="Riley R."/>
            <person name="Labutti K."/>
            <person name="Andreopoulos B."/>
            <person name="Lipzen A."/>
            <person name="Chen C."/>
            <person name="Yanf M."/>
            <person name="Daum C."/>
            <person name="Ng V."/>
            <person name="Clum A."/>
            <person name="Ohm R."/>
            <person name="Martin F."/>
            <person name="Silar P."/>
            <person name="Natvig D."/>
            <person name="Lalanne C."/>
            <person name="Gautier V."/>
            <person name="Ament-Velasquez S.L."/>
            <person name="Kruys A."/>
            <person name="Hutchinson M.I."/>
            <person name="Powell A.J."/>
            <person name="Barry K."/>
            <person name="Miller A.N."/>
            <person name="Grigoriev I.V."/>
            <person name="Debuchy R."/>
            <person name="Gladieux P."/>
            <person name="Thoren M.H."/>
            <person name="Johannesson H."/>
        </authorList>
    </citation>
    <scope>NUCLEOTIDE SEQUENCE</scope>
    <source>
        <strain evidence="2">CBS 141.50</strain>
    </source>
</reference>
<organism evidence="2 3">
    <name type="scientific">Dichotomopilus funicola</name>
    <dbReference type="NCBI Taxonomy" id="1934379"/>
    <lineage>
        <taxon>Eukaryota</taxon>
        <taxon>Fungi</taxon>
        <taxon>Dikarya</taxon>
        <taxon>Ascomycota</taxon>
        <taxon>Pezizomycotina</taxon>
        <taxon>Sordariomycetes</taxon>
        <taxon>Sordariomycetidae</taxon>
        <taxon>Sordariales</taxon>
        <taxon>Chaetomiaceae</taxon>
        <taxon>Dichotomopilus</taxon>
    </lineage>
</organism>
<dbReference type="CDD" id="cd05120">
    <property type="entry name" value="APH_ChoK_like"/>
    <property type="match status" value="1"/>
</dbReference>
<gene>
    <name evidence="2" type="ORF">C8A04DRAFT_38991</name>
</gene>
<keyword evidence="2" id="KW-0418">Kinase</keyword>
<dbReference type="RefSeq" id="XP_062634971.1">
    <property type="nucleotide sequence ID" value="XM_062784414.1"/>
</dbReference>
<dbReference type="Pfam" id="PF01636">
    <property type="entry name" value="APH"/>
    <property type="match status" value="1"/>
</dbReference>
<keyword evidence="2" id="KW-0808">Transferase</keyword>
<dbReference type="PANTHER" id="PTHR21310:SF48">
    <property type="entry name" value="AMINOGLYCOSIDE PHOSPHOTRANSFERASE DOMAIN-CONTAINING PROTEIN"/>
    <property type="match status" value="1"/>
</dbReference>
<dbReference type="GO" id="GO:0016301">
    <property type="term" value="F:kinase activity"/>
    <property type="evidence" value="ECO:0007669"/>
    <property type="project" value="UniProtKB-KW"/>
</dbReference>
<proteinExistence type="predicted"/>
<evidence type="ECO:0000313" key="3">
    <source>
        <dbReference type="Proteomes" id="UP001302676"/>
    </source>
</evidence>
<dbReference type="InterPro" id="IPR011009">
    <property type="entry name" value="Kinase-like_dom_sf"/>
</dbReference>